<keyword evidence="3" id="KW-0862">Zinc</keyword>
<feature type="region of interest" description="Disordered" evidence="4">
    <location>
        <begin position="805"/>
        <end position="896"/>
    </location>
</feature>
<dbReference type="PROSITE" id="PS01359">
    <property type="entry name" value="ZF_PHD_1"/>
    <property type="match status" value="1"/>
</dbReference>
<dbReference type="AlphaFoldDB" id="A0A8H7AEU5"/>
<dbReference type="InterPro" id="IPR013083">
    <property type="entry name" value="Znf_RING/FYVE/PHD"/>
</dbReference>
<evidence type="ECO:0000256" key="1">
    <source>
        <dbReference type="ARBA" id="ARBA00022723"/>
    </source>
</evidence>
<feature type="compositionally biased region" description="Basic and acidic residues" evidence="4">
    <location>
        <begin position="218"/>
        <end position="230"/>
    </location>
</feature>
<dbReference type="Proteomes" id="UP000606974">
    <property type="component" value="Unassembled WGS sequence"/>
</dbReference>
<evidence type="ECO:0000313" key="6">
    <source>
        <dbReference type="EMBL" id="KAF7505821.1"/>
    </source>
</evidence>
<dbReference type="OrthoDB" id="303107at2759"/>
<dbReference type="Pfam" id="PF00628">
    <property type="entry name" value="PHD"/>
    <property type="match status" value="1"/>
</dbReference>
<dbReference type="InterPro" id="IPR019786">
    <property type="entry name" value="Zinc_finger_PHD-type_CS"/>
</dbReference>
<evidence type="ECO:0000256" key="3">
    <source>
        <dbReference type="ARBA" id="ARBA00022833"/>
    </source>
</evidence>
<protein>
    <recommendedName>
        <fullName evidence="5">Zinc finger PHD-type domain-containing protein</fullName>
    </recommendedName>
</protein>
<dbReference type="EMBL" id="JAACFV010000100">
    <property type="protein sequence ID" value="KAF7505821.1"/>
    <property type="molecule type" value="Genomic_DNA"/>
</dbReference>
<feature type="compositionally biased region" description="Polar residues" evidence="4">
    <location>
        <begin position="681"/>
        <end position="707"/>
    </location>
</feature>
<feature type="compositionally biased region" description="Polar residues" evidence="4">
    <location>
        <begin position="547"/>
        <end position="561"/>
    </location>
</feature>
<feature type="compositionally biased region" description="Polar residues" evidence="4">
    <location>
        <begin position="598"/>
        <end position="620"/>
    </location>
</feature>
<dbReference type="GO" id="GO:0031213">
    <property type="term" value="C:RSF complex"/>
    <property type="evidence" value="ECO:0007669"/>
    <property type="project" value="InterPro"/>
</dbReference>
<sequence>MAPRKRSRDEMESSEPPKEISLLSKLRNMWEFACVMQYIFTFGKAVKIDEDFVIEDFETECLKSGPSEKLEEIGLTLLKWISSHRGLTHENWDEYTRRQYVAKAPHLNPYGTEEQPRTFRCFDIFQKIRVLHQLTVWTFWNPDRLRERMPEQKEADQTLWRIEELGWDRQERSYFVLDDSRLYRRTEPPLPVAWKAKPKSNTLKAQAARRRASKRRRIEGSETPEVKDGDGSVVADSQSAEHLMNGDQQVDTLGGYKWECVAVSSEQYQDFLRTIEKSRDPNEKDLSSSIIAHVLPVVEKAEESQRRKMERKQKELLNAQKLSGAKRSSRLADKQERDRQEREAVEAAEKHAADLAAAHREQERQTKLEQDRQSRMMTREQRIKDREYKRLLHEEELARVAEEAKRVEAGEARGSERHLKAQMEKHRRDLEDLCANEDWVFDCSGCGIHGKNVDDGAHSVACEKCNVWQHSQCLGIRRIEAEKDDFHFVCKDCKRKTEDAKRPNIKLKFRAGLSSSPPQAREIPEIPSTEAPSPTLKLRAVELPAQSLQNGRASSQGQSPNVPIDLSRKMANGPLLSPYLQHAASNASNYHISHQTYASPNARPLSTSAYPNGSQQQQATYPYPLNPPHHQSPKPSLYTNGLAPNLSQHVQGGRPASAYVDNNFSPDRVHHSQDISHQRDLSLTSTPQVGSVANKTPYSAVPNPTTHHQGRLPSPVLNRPTMSPTQGNADVGPLAGIPHHSAIGSAMSPPSSQTSMNQSLNHSIALQYHNQAQDTPYTNGVATNQSHTMHIDPTQPLDQLQDQQLSGLSPTKHSPTLPVPSTTASNVHPYAHPSSSTHQIPPATATGSGPRRSISGALVFPPTEMLHPSPKQLSKSPVPTPSKAMTPAAVGEGELRRVNQEIKDWVDG</sequence>
<reference evidence="6" key="1">
    <citation type="submission" date="2020-02" db="EMBL/GenBank/DDBJ databases">
        <authorList>
            <person name="Palmer J.M."/>
        </authorList>
    </citation>
    <scope>NUCLEOTIDE SEQUENCE</scope>
    <source>
        <strain evidence="6">EPUS1.4</strain>
        <tissue evidence="6">Thallus</tissue>
    </source>
</reference>
<dbReference type="PANTHER" id="PTHR14296:SF3">
    <property type="entry name" value="DIKAR, ISOFORM F"/>
    <property type="match status" value="1"/>
</dbReference>
<feature type="compositionally biased region" description="Basic and acidic residues" evidence="4">
    <location>
        <begin position="667"/>
        <end position="680"/>
    </location>
</feature>
<evidence type="ECO:0000256" key="4">
    <source>
        <dbReference type="SAM" id="MobiDB-lite"/>
    </source>
</evidence>
<dbReference type="InterPro" id="IPR001965">
    <property type="entry name" value="Znf_PHD"/>
</dbReference>
<dbReference type="GO" id="GO:0008270">
    <property type="term" value="F:zinc ion binding"/>
    <property type="evidence" value="ECO:0007669"/>
    <property type="project" value="UniProtKB-KW"/>
</dbReference>
<dbReference type="InterPro" id="IPR011011">
    <property type="entry name" value="Znf_FYVE_PHD"/>
</dbReference>
<dbReference type="Gene3D" id="3.30.40.10">
    <property type="entry name" value="Zinc/RING finger domain, C3HC4 (zinc finger)"/>
    <property type="match status" value="1"/>
</dbReference>
<feature type="region of interest" description="Disordered" evidence="4">
    <location>
        <begin position="198"/>
        <end position="233"/>
    </location>
</feature>
<proteinExistence type="predicted"/>
<gene>
    <name evidence="6" type="ORF">GJ744_000396</name>
</gene>
<keyword evidence="2" id="KW-0863">Zinc-finger</keyword>
<comment type="caution">
    <text evidence="6">The sequence shown here is derived from an EMBL/GenBank/DDBJ whole genome shotgun (WGS) entry which is preliminary data.</text>
</comment>
<dbReference type="GO" id="GO:0006355">
    <property type="term" value="P:regulation of DNA-templated transcription"/>
    <property type="evidence" value="ECO:0007669"/>
    <property type="project" value="InterPro"/>
</dbReference>
<feature type="region of interest" description="Disordered" evidence="4">
    <location>
        <begin position="598"/>
        <end position="713"/>
    </location>
</feature>
<keyword evidence="7" id="KW-1185">Reference proteome</keyword>
<evidence type="ECO:0000313" key="7">
    <source>
        <dbReference type="Proteomes" id="UP000606974"/>
    </source>
</evidence>
<organism evidence="6 7">
    <name type="scientific">Endocarpon pusillum</name>
    <dbReference type="NCBI Taxonomy" id="364733"/>
    <lineage>
        <taxon>Eukaryota</taxon>
        <taxon>Fungi</taxon>
        <taxon>Dikarya</taxon>
        <taxon>Ascomycota</taxon>
        <taxon>Pezizomycotina</taxon>
        <taxon>Eurotiomycetes</taxon>
        <taxon>Chaetothyriomycetidae</taxon>
        <taxon>Verrucariales</taxon>
        <taxon>Verrucariaceae</taxon>
        <taxon>Endocarpon</taxon>
    </lineage>
</organism>
<feature type="compositionally biased region" description="Basic and acidic residues" evidence="4">
    <location>
        <begin position="330"/>
        <end position="380"/>
    </location>
</feature>
<evidence type="ECO:0000256" key="2">
    <source>
        <dbReference type="ARBA" id="ARBA00022771"/>
    </source>
</evidence>
<keyword evidence="1" id="KW-0479">Metal-binding</keyword>
<feature type="region of interest" description="Disordered" evidence="4">
    <location>
        <begin position="547"/>
        <end position="569"/>
    </location>
</feature>
<dbReference type="SMART" id="SM00249">
    <property type="entry name" value="PHD"/>
    <property type="match status" value="1"/>
</dbReference>
<dbReference type="InterPro" id="IPR028938">
    <property type="entry name" value="Rsf1-like"/>
</dbReference>
<dbReference type="SUPFAM" id="SSF57903">
    <property type="entry name" value="FYVE/PHD zinc finger"/>
    <property type="match status" value="1"/>
</dbReference>
<name>A0A8H7AEU5_9EURO</name>
<feature type="region of interest" description="Disordered" evidence="4">
    <location>
        <begin position="512"/>
        <end position="534"/>
    </location>
</feature>
<feature type="compositionally biased region" description="Basic residues" evidence="4">
    <location>
        <begin position="207"/>
        <end position="217"/>
    </location>
</feature>
<dbReference type="PANTHER" id="PTHR14296">
    <property type="entry name" value="REMODELING AND SPACING FACTOR 1"/>
    <property type="match status" value="1"/>
</dbReference>
<feature type="compositionally biased region" description="Polar residues" evidence="4">
    <location>
        <begin position="806"/>
        <end position="826"/>
    </location>
</feature>
<dbReference type="InterPro" id="IPR019787">
    <property type="entry name" value="Znf_PHD-finger"/>
</dbReference>
<evidence type="ECO:0000259" key="5">
    <source>
        <dbReference type="SMART" id="SM00249"/>
    </source>
</evidence>
<accession>A0A8H7AEU5</accession>
<feature type="region of interest" description="Disordered" evidence="4">
    <location>
        <begin position="302"/>
        <end position="380"/>
    </location>
</feature>
<feature type="domain" description="Zinc finger PHD-type" evidence="5">
    <location>
        <begin position="442"/>
        <end position="494"/>
    </location>
</feature>
<feature type="compositionally biased region" description="Basic and acidic residues" evidence="4">
    <location>
        <begin position="302"/>
        <end position="315"/>
    </location>
</feature>